<keyword evidence="11 13" id="KW-0472">Membrane</keyword>
<evidence type="ECO:0000256" key="4">
    <source>
        <dbReference type="ARBA" id="ARBA00020268"/>
    </source>
</evidence>
<evidence type="ECO:0000256" key="7">
    <source>
        <dbReference type="ARBA" id="ARBA00022475"/>
    </source>
</evidence>
<dbReference type="GO" id="GO:0006811">
    <property type="term" value="P:monoatomic ion transport"/>
    <property type="evidence" value="ECO:0007669"/>
    <property type="project" value="UniProtKB-KW"/>
</dbReference>
<keyword evidence="8 13" id="KW-0812">Transmembrane</keyword>
<feature type="transmembrane region" description="Helical" evidence="13">
    <location>
        <begin position="90"/>
        <end position="110"/>
    </location>
</feature>
<evidence type="ECO:0000256" key="3">
    <source>
        <dbReference type="ARBA" id="ARBA00010199"/>
    </source>
</evidence>
<feature type="transmembrane region" description="Helical" evidence="13">
    <location>
        <begin position="122"/>
        <end position="146"/>
    </location>
</feature>
<dbReference type="Proteomes" id="UP000188946">
    <property type="component" value="Unassembled WGS sequence"/>
</dbReference>
<dbReference type="AlphaFoldDB" id="A0AB36JS24"/>
<feature type="transmembrane region" description="Helical" evidence="13">
    <location>
        <begin position="238"/>
        <end position="257"/>
    </location>
</feature>
<feature type="transmembrane region" description="Helical" evidence="13">
    <location>
        <begin position="397"/>
        <end position="417"/>
    </location>
</feature>
<evidence type="ECO:0000256" key="11">
    <source>
        <dbReference type="ARBA" id="ARBA00023136"/>
    </source>
</evidence>
<protein>
    <recommendedName>
        <fullName evidence="4">Probable multidrug resistance protein NorM</fullName>
    </recommendedName>
    <alternativeName>
        <fullName evidence="12">Multidrug-efflux transporter</fullName>
    </alternativeName>
</protein>
<comment type="similarity">
    <text evidence="3">Belongs to the multi antimicrobial extrusion (MATE) (TC 2.A.66.1) family.</text>
</comment>
<comment type="caution">
    <text evidence="14">The sequence shown here is derived from an EMBL/GenBank/DDBJ whole genome shotgun (WGS) entry which is preliminary data.</text>
</comment>
<evidence type="ECO:0000256" key="9">
    <source>
        <dbReference type="ARBA" id="ARBA00022989"/>
    </source>
</evidence>
<reference evidence="16 17" key="1">
    <citation type="submission" date="2016-12" db="EMBL/GenBank/DDBJ databases">
        <authorList>
            <person name="Gulvik C.A."/>
        </authorList>
    </citation>
    <scope>NUCLEOTIDE SEQUENCE [LARGE SCALE GENOMIC DNA]</scope>
    <source>
        <strain evidence="15 17">12-5202</strain>
        <strain evidence="14 16">12-5291</strain>
    </source>
</reference>
<feature type="transmembrane region" description="Helical" evidence="13">
    <location>
        <begin position="49"/>
        <end position="69"/>
    </location>
</feature>
<evidence type="ECO:0000256" key="5">
    <source>
        <dbReference type="ARBA" id="ARBA00022448"/>
    </source>
</evidence>
<evidence type="ECO:0000256" key="12">
    <source>
        <dbReference type="ARBA" id="ARBA00031636"/>
    </source>
</evidence>
<feature type="transmembrane region" description="Helical" evidence="13">
    <location>
        <begin position="367"/>
        <end position="391"/>
    </location>
</feature>
<comment type="subcellular location">
    <subcellularLocation>
        <location evidence="2">Cell membrane</location>
        <topology evidence="2">Multi-pass membrane protein</topology>
    </subcellularLocation>
</comment>
<evidence type="ECO:0000256" key="8">
    <source>
        <dbReference type="ARBA" id="ARBA00022692"/>
    </source>
</evidence>
<dbReference type="EMBL" id="MSPT01000006">
    <property type="protein sequence ID" value="ONK28058.1"/>
    <property type="molecule type" value="Genomic_DNA"/>
</dbReference>
<dbReference type="CDD" id="cd13137">
    <property type="entry name" value="MATE_NorM_like"/>
    <property type="match status" value="1"/>
</dbReference>
<keyword evidence="5" id="KW-0813">Transport</keyword>
<organism evidence="14 16">
    <name type="scientific">Streptococcus azizii</name>
    <dbReference type="NCBI Taxonomy" id="1579424"/>
    <lineage>
        <taxon>Bacteria</taxon>
        <taxon>Bacillati</taxon>
        <taxon>Bacillota</taxon>
        <taxon>Bacilli</taxon>
        <taxon>Lactobacillales</taxon>
        <taxon>Streptococcaceae</taxon>
        <taxon>Streptococcus</taxon>
    </lineage>
</organism>
<dbReference type="PANTHER" id="PTHR43298">
    <property type="entry name" value="MULTIDRUG RESISTANCE PROTEIN NORM-RELATED"/>
    <property type="match status" value="1"/>
</dbReference>
<feature type="transmembrane region" description="Helical" evidence="13">
    <location>
        <begin position="158"/>
        <end position="176"/>
    </location>
</feature>
<proteinExistence type="inferred from homology"/>
<sequence length="425" mass="44971">MVDYRKIMQIALPAMAENILQMLMGMVDGYLVASLGLVAISGVSVAGNIIAIYQAIFIALGAAISSVLARSRGAGDEESQARHATEALKVTLLLGLGLGLISILFGPTILRLLGTEAAVAEAGALFLAIVGGTIVLLGFMTSLGALVRTTGNPRLPMYISLLSNLLNAVFSSLFIFGFHWGIVGVALGTVLARLVGVIVLWNRLSISFARPDWGLDKELLGLSLPAAGERLMMRAGDVVVIALVVHFGTGAVAGNAIGEVLTQFNYMPAFGIATATVLMVAHSLGQGKAEEIDQIAKKTYWLAVGLMLPVAVLMYVLGSALTRLYTQDSTAVAASLLVILFSLLGVPFTAGTVIYTAVWQGLGNGKLPFYATAIGMWGIRIGIGYLLGIVLRFGLPGIWAGTLLDNAFRWIFLLALYHHRKKRSV</sequence>
<feature type="transmembrane region" description="Helical" evidence="13">
    <location>
        <begin position="330"/>
        <end position="355"/>
    </location>
</feature>
<dbReference type="GO" id="GO:0015297">
    <property type="term" value="F:antiporter activity"/>
    <property type="evidence" value="ECO:0007669"/>
    <property type="project" value="UniProtKB-KW"/>
</dbReference>
<dbReference type="GO" id="GO:0042910">
    <property type="term" value="F:xenobiotic transmembrane transporter activity"/>
    <property type="evidence" value="ECO:0007669"/>
    <property type="project" value="InterPro"/>
</dbReference>
<feature type="transmembrane region" description="Helical" evidence="13">
    <location>
        <begin position="299"/>
        <end position="318"/>
    </location>
</feature>
<dbReference type="NCBIfam" id="TIGR00797">
    <property type="entry name" value="matE"/>
    <property type="match status" value="1"/>
</dbReference>
<dbReference type="Pfam" id="PF01554">
    <property type="entry name" value="MatE"/>
    <property type="match status" value="2"/>
</dbReference>
<name>A0AB36JS24_9STRE</name>
<evidence type="ECO:0000256" key="13">
    <source>
        <dbReference type="SAM" id="Phobius"/>
    </source>
</evidence>
<gene>
    <name evidence="15" type="ORF">BVE84_00680</name>
    <name evidence="14" type="ORF">BVE86_03380</name>
</gene>
<evidence type="ECO:0000256" key="1">
    <source>
        <dbReference type="ARBA" id="ARBA00003408"/>
    </source>
</evidence>
<evidence type="ECO:0000313" key="14">
    <source>
        <dbReference type="EMBL" id="ONK28058.1"/>
    </source>
</evidence>
<keyword evidence="7" id="KW-1003">Cell membrane</keyword>
<keyword evidence="9 13" id="KW-1133">Transmembrane helix</keyword>
<keyword evidence="17" id="KW-1185">Reference proteome</keyword>
<evidence type="ECO:0000313" key="17">
    <source>
        <dbReference type="Proteomes" id="UP000188946"/>
    </source>
</evidence>
<dbReference type="GO" id="GO:0005886">
    <property type="term" value="C:plasma membrane"/>
    <property type="evidence" value="ECO:0007669"/>
    <property type="project" value="UniProtKB-SubCell"/>
</dbReference>
<dbReference type="PANTHER" id="PTHR43298:SF2">
    <property type="entry name" value="FMN_FAD EXPORTER YEEO-RELATED"/>
    <property type="match status" value="1"/>
</dbReference>
<dbReference type="InterPro" id="IPR050222">
    <property type="entry name" value="MATE_MdtK"/>
</dbReference>
<evidence type="ECO:0000313" key="16">
    <source>
        <dbReference type="Proteomes" id="UP000188600"/>
    </source>
</evidence>
<accession>A0AB36JS24</accession>
<dbReference type="RefSeq" id="WP_076995168.1">
    <property type="nucleotide sequence ID" value="NZ_MSPR01000001.1"/>
</dbReference>
<dbReference type="InterPro" id="IPR002528">
    <property type="entry name" value="MATE_fam"/>
</dbReference>
<comment type="function">
    <text evidence="1">Multidrug efflux pump.</text>
</comment>
<dbReference type="EMBL" id="MSPR01000001">
    <property type="protein sequence ID" value="ONK31065.1"/>
    <property type="molecule type" value="Genomic_DNA"/>
</dbReference>
<dbReference type="Proteomes" id="UP000188600">
    <property type="component" value="Unassembled WGS sequence"/>
</dbReference>
<keyword evidence="6" id="KW-0050">Antiport</keyword>
<feature type="transmembrane region" description="Helical" evidence="13">
    <location>
        <begin position="182"/>
        <end position="201"/>
    </location>
</feature>
<dbReference type="PIRSF" id="PIRSF006603">
    <property type="entry name" value="DinF"/>
    <property type="match status" value="1"/>
</dbReference>
<feature type="transmembrane region" description="Helical" evidence="13">
    <location>
        <begin position="20"/>
        <end position="43"/>
    </location>
</feature>
<evidence type="ECO:0000313" key="15">
    <source>
        <dbReference type="EMBL" id="ONK31065.1"/>
    </source>
</evidence>
<keyword evidence="10" id="KW-0406">Ion transport</keyword>
<feature type="transmembrane region" description="Helical" evidence="13">
    <location>
        <begin position="269"/>
        <end position="287"/>
    </location>
</feature>
<evidence type="ECO:0000256" key="6">
    <source>
        <dbReference type="ARBA" id="ARBA00022449"/>
    </source>
</evidence>
<dbReference type="InterPro" id="IPR048279">
    <property type="entry name" value="MdtK-like"/>
</dbReference>
<evidence type="ECO:0000256" key="10">
    <source>
        <dbReference type="ARBA" id="ARBA00023065"/>
    </source>
</evidence>
<evidence type="ECO:0000256" key="2">
    <source>
        <dbReference type="ARBA" id="ARBA00004651"/>
    </source>
</evidence>